<organism evidence="3 4">
    <name type="scientific">Clostridium novyi A str. 4552</name>
    <dbReference type="NCBI Taxonomy" id="1444289"/>
    <lineage>
        <taxon>Bacteria</taxon>
        <taxon>Bacillati</taxon>
        <taxon>Bacillota</taxon>
        <taxon>Clostridia</taxon>
        <taxon>Eubacteriales</taxon>
        <taxon>Clostridiaceae</taxon>
        <taxon>Clostridium</taxon>
    </lineage>
</organism>
<accession>A0A0A0HZR7</accession>
<gene>
    <name evidence="3" type="ORF">Z968_13025</name>
</gene>
<dbReference type="PANTHER" id="PTHR23088">
    <property type="entry name" value="NITRILASE-RELATED"/>
    <property type="match status" value="1"/>
</dbReference>
<evidence type="ECO:0000259" key="2">
    <source>
        <dbReference type="PROSITE" id="PS50263"/>
    </source>
</evidence>
<feature type="domain" description="CN hydrolase" evidence="2">
    <location>
        <begin position="20"/>
        <end position="255"/>
    </location>
</feature>
<dbReference type="Proteomes" id="UP000030012">
    <property type="component" value="Unassembled WGS sequence"/>
</dbReference>
<evidence type="ECO:0000256" key="1">
    <source>
        <dbReference type="ARBA" id="ARBA00010613"/>
    </source>
</evidence>
<dbReference type="InterPro" id="IPR036526">
    <property type="entry name" value="C-N_Hydrolase_sf"/>
</dbReference>
<dbReference type="PROSITE" id="PS50263">
    <property type="entry name" value="CN_HYDROLASE"/>
    <property type="match status" value="1"/>
</dbReference>
<evidence type="ECO:0000313" key="3">
    <source>
        <dbReference type="EMBL" id="KGM92850.1"/>
    </source>
</evidence>
<dbReference type="Pfam" id="PF00795">
    <property type="entry name" value="CN_hydrolase"/>
    <property type="match status" value="1"/>
</dbReference>
<dbReference type="CDD" id="cd07197">
    <property type="entry name" value="nitrilase"/>
    <property type="match status" value="1"/>
</dbReference>
<sequence>MTEREKMLSGQLYDCGDIDMKLSIIIGQFPISFNIEENFNNIKKILDESNEDDLVILPEGAISGYDNDITFLKNVDLEKLDNIMNLLKKEAINRKIHIIFGSCIYENSNWYNTAMGYSHCNNDFMYKKVNLATNEREIFTAGNKLPVYEIKIKGQSFKLGIQLCREVRYPEQWRILAMNGAQIFIYLTNAITGKGLSVWRSHLISRAAENQRFLISSNNAHEKQHCPTMLVAPDGEVISEIVSSDLRIIRETIDTDKISNWYLNQARNDVVKIISVK</sequence>
<dbReference type="InterPro" id="IPR003010">
    <property type="entry name" value="C-N_Hydrolase"/>
</dbReference>
<comment type="caution">
    <text evidence="3">The sequence shown here is derived from an EMBL/GenBank/DDBJ whole genome shotgun (WGS) entry which is preliminary data.</text>
</comment>
<reference evidence="3 4" key="1">
    <citation type="submission" date="2014-01" db="EMBL/GenBank/DDBJ databases">
        <title>Plasmidome dynamics in the species complex Clostridium novyi sensu lato converts strains of independent lineages into distinctly different pathogens.</title>
        <authorList>
            <person name="Skarin H."/>
            <person name="Segerman B."/>
        </authorList>
    </citation>
    <scope>NUCLEOTIDE SEQUENCE [LARGE SCALE GENOMIC DNA]</scope>
    <source>
        <strain evidence="3 4">4552</strain>
    </source>
</reference>
<dbReference type="SUPFAM" id="SSF56317">
    <property type="entry name" value="Carbon-nitrogen hydrolase"/>
    <property type="match status" value="1"/>
</dbReference>
<comment type="similarity">
    <text evidence="1">Belongs to the carbon-nitrogen hydrolase superfamily. NIT1/NIT2 family.</text>
</comment>
<dbReference type="RefSeq" id="WP_039256345.1">
    <property type="nucleotide sequence ID" value="NZ_JENJ01000117.1"/>
</dbReference>
<dbReference type="Gene3D" id="3.60.110.10">
    <property type="entry name" value="Carbon-nitrogen hydrolase"/>
    <property type="match status" value="1"/>
</dbReference>
<proteinExistence type="inferred from homology"/>
<dbReference type="EMBL" id="JENJ01000117">
    <property type="protein sequence ID" value="KGM92850.1"/>
    <property type="molecule type" value="Genomic_DNA"/>
</dbReference>
<protein>
    <submittedName>
        <fullName evidence="3">Nitrilase</fullName>
    </submittedName>
</protein>
<dbReference type="AlphaFoldDB" id="A0A0A0HZR7"/>
<name>A0A0A0HZR7_CLONO</name>
<evidence type="ECO:0000313" key="4">
    <source>
        <dbReference type="Proteomes" id="UP000030012"/>
    </source>
</evidence>
<dbReference type="PANTHER" id="PTHR23088:SF27">
    <property type="entry name" value="DEAMINATED GLUTATHIONE AMIDASE"/>
    <property type="match status" value="1"/>
</dbReference>